<reference evidence="2" key="2">
    <citation type="submission" date="2015-07" db="EMBL/GenBank/DDBJ databases">
        <authorList>
            <person name="Noorani M."/>
        </authorList>
    </citation>
    <scope>NUCLEOTIDE SEQUENCE</scope>
    <source>
        <strain evidence="2">Yugu1</strain>
    </source>
</reference>
<name>A0A368RSW4_SETIT</name>
<protein>
    <submittedName>
        <fullName evidence="2">Uncharacterized protein</fullName>
    </submittedName>
</protein>
<dbReference type="EMBL" id="CM003534">
    <property type="protein sequence ID" value="RCV33231.1"/>
    <property type="molecule type" value="Genomic_DNA"/>
</dbReference>
<accession>A0A368RSW4</accession>
<proteinExistence type="predicted"/>
<gene>
    <name evidence="2" type="ORF">SETIT_7G066600v2</name>
</gene>
<feature type="region of interest" description="Disordered" evidence="1">
    <location>
        <begin position="84"/>
        <end position="130"/>
    </location>
</feature>
<dbReference type="AlphaFoldDB" id="A0A368RSW4"/>
<reference evidence="2" key="1">
    <citation type="journal article" date="2012" name="Nat. Biotechnol.">
        <title>Reference genome sequence of the model plant Setaria.</title>
        <authorList>
            <person name="Bennetzen J.L."/>
            <person name="Schmutz J."/>
            <person name="Wang H."/>
            <person name="Percifield R."/>
            <person name="Hawkins J."/>
            <person name="Pontaroli A.C."/>
            <person name="Estep M."/>
            <person name="Feng L."/>
            <person name="Vaughn J.N."/>
            <person name="Grimwood J."/>
            <person name="Jenkins J."/>
            <person name="Barry K."/>
            <person name="Lindquist E."/>
            <person name="Hellsten U."/>
            <person name="Deshpande S."/>
            <person name="Wang X."/>
            <person name="Wu X."/>
            <person name="Mitros T."/>
            <person name="Triplett J."/>
            <person name="Yang X."/>
            <person name="Ye C.Y."/>
            <person name="Mauro-Herrera M."/>
            <person name="Wang L."/>
            <person name="Li P."/>
            <person name="Sharma M."/>
            <person name="Sharma R."/>
            <person name="Ronald P.C."/>
            <person name="Panaud O."/>
            <person name="Kellogg E.A."/>
            <person name="Brutnell T.P."/>
            <person name="Doust A.N."/>
            <person name="Tuskan G.A."/>
            <person name="Rokhsar D."/>
            <person name="Devos K.M."/>
        </authorList>
    </citation>
    <scope>NUCLEOTIDE SEQUENCE [LARGE SCALE GENOMIC DNA]</scope>
    <source>
        <strain evidence="2">Yugu1</strain>
    </source>
</reference>
<evidence type="ECO:0000256" key="1">
    <source>
        <dbReference type="SAM" id="MobiDB-lite"/>
    </source>
</evidence>
<organism evidence="2">
    <name type="scientific">Setaria italica</name>
    <name type="common">Foxtail millet</name>
    <name type="synonym">Panicum italicum</name>
    <dbReference type="NCBI Taxonomy" id="4555"/>
    <lineage>
        <taxon>Eukaryota</taxon>
        <taxon>Viridiplantae</taxon>
        <taxon>Streptophyta</taxon>
        <taxon>Embryophyta</taxon>
        <taxon>Tracheophyta</taxon>
        <taxon>Spermatophyta</taxon>
        <taxon>Magnoliopsida</taxon>
        <taxon>Liliopsida</taxon>
        <taxon>Poales</taxon>
        <taxon>Poaceae</taxon>
        <taxon>PACMAD clade</taxon>
        <taxon>Panicoideae</taxon>
        <taxon>Panicodae</taxon>
        <taxon>Paniceae</taxon>
        <taxon>Cenchrinae</taxon>
        <taxon>Setaria</taxon>
    </lineage>
</organism>
<sequence length="130" mass="14019">METLVQAHTSPNVCKHAHRAPSVHTTDKCSFTLLFITHGNPDPPEARRAAAGQNRPFRAGLARIWQHRRGVVIAPAVLRSGGRCNRRRPASGSHFTWQTLGRRHGPPPAAGGRSATPGLGSKRPRPGGHP</sequence>
<evidence type="ECO:0000313" key="2">
    <source>
        <dbReference type="EMBL" id="RCV33231.1"/>
    </source>
</evidence>